<keyword evidence="5 7" id="KW-0012">Acyltransferase</keyword>
<keyword evidence="4" id="KW-0443">Lipid metabolism</keyword>
<dbReference type="SUPFAM" id="SSF69593">
    <property type="entry name" value="Glycerol-3-phosphate (1)-acyltransferase"/>
    <property type="match status" value="1"/>
</dbReference>
<evidence type="ECO:0000313" key="7">
    <source>
        <dbReference type="EMBL" id="AXE60811.1"/>
    </source>
</evidence>
<name>A0A2Z5IR18_9BACT</name>
<evidence type="ECO:0000256" key="1">
    <source>
        <dbReference type="ARBA" id="ARBA00005189"/>
    </source>
</evidence>
<gene>
    <name evidence="7" type="ORF">DA803_01765</name>
</gene>
<sequence length="264" mass="30176">MKLKTRVFWRALPIGINILKLSGKASRNLKMPEYYRTDEKNYFLQKHLSKILDHLNVKLKVNGFDNVPNGPCLLIPNHSTYLDPLIMFSALWNHGDGKKQSKLVNFIAKKETQGKKRIKKIAELANTHFIDTKKPREALEVLNNFGKFVKKNKSCGVIFAEGTRTRDGKLGNFNSGAFRVAQSNYLPIIPVTINNAANALDWKRNKPLEVEVTFHHQIKPIQFQTIDSKALAESVKKIIASNYIDQTITSKETIKNIYSKRNKK</sequence>
<dbReference type="AlphaFoldDB" id="A0A2Z5IR18"/>
<dbReference type="GO" id="GO:0006654">
    <property type="term" value="P:phosphatidic acid biosynthetic process"/>
    <property type="evidence" value="ECO:0007669"/>
    <property type="project" value="TreeGrafter"/>
</dbReference>
<keyword evidence="8" id="KW-1185">Reference proteome</keyword>
<dbReference type="PANTHER" id="PTHR10434:SF64">
    <property type="entry name" value="1-ACYL-SN-GLYCEROL-3-PHOSPHATE ACYLTRANSFERASE-RELATED"/>
    <property type="match status" value="1"/>
</dbReference>
<dbReference type="PANTHER" id="PTHR10434">
    <property type="entry name" value="1-ACYL-SN-GLYCEROL-3-PHOSPHATE ACYLTRANSFERASE"/>
    <property type="match status" value="1"/>
</dbReference>
<protein>
    <submittedName>
        <fullName evidence="7">1-acyl-sn-glycerol-3-phosphate acyltransferase</fullName>
    </submittedName>
</protein>
<reference evidence="7 8" key="1">
    <citation type="submission" date="2018-05" db="EMBL/GenBank/DDBJ databases">
        <title>Annotation of the Mycoplasma phocidae genome.</title>
        <authorList>
            <person name="Brown D.R."/>
            <person name="Kutish G.F."/>
            <person name="Frasca S.Jr."/>
        </authorList>
    </citation>
    <scope>NUCLEOTIDE SEQUENCE [LARGE SCALE GENOMIC DNA]</scope>
    <source>
        <strain evidence="7 8">105</strain>
    </source>
</reference>
<proteinExistence type="predicted"/>
<dbReference type="RefSeq" id="WP_114190919.1">
    <property type="nucleotide sequence ID" value="NZ_CP029295.1"/>
</dbReference>
<evidence type="ECO:0000259" key="6">
    <source>
        <dbReference type="SMART" id="SM00563"/>
    </source>
</evidence>
<keyword evidence="3 7" id="KW-0808">Transferase</keyword>
<evidence type="ECO:0000313" key="8">
    <source>
        <dbReference type="Proteomes" id="UP000252477"/>
    </source>
</evidence>
<dbReference type="InterPro" id="IPR002123">
    <property type="entry name" value="Plipid/glycerol_acylTrfase"/>
</dbReference>
<dbReference type="OrthoDB" id="9803035at2"/>
<dbReference type="Proteomes" id="UP000252477">
    <property type="component" value="Chromosome"/>
</dbReference>
<accession>A0A2Z5IR18</accession>
<organism evidence="7 8">
    <name type="scientific">[Mycoplasma] phocae</name>
    <dbReference type="NCBI Taxonomy" id="142651"/>
    <lineage>
        <taxon>Bacteria</taxon>
        <taxon>Bacillati</taxon>
        <taxon>Mycoplasmatota</taxon>
        <taxon>Mycoplasmoidales</taxon>
        <taxon>Metamycoplasmataceae</taxon>
        <taxon>Metamycoplasma</taxon>
    </lineage>
</organism>
<dbReference type="Pfam" id="PF01553">
    <property type="entry name" value="Acyltransferase"/>
    <property type="match status" value="1"/>
</dbReference>
<evidence type="ECO:0000256" key="4">
    <source>
        <dbReference type="ARBA" id="ARBA00023098"/>
    </source>
</evidence>
<keyword evidence="2" id="KW-0444">Lipid biosynthesis</keyword>
<comment type="pathway">
    <text evidence="1">Lipid metabolism.</text>
</comment>
<dbReference type="CDD" id="cd07989">
    <property type="entry name" value="LPLAT_AGPAT-like"/>
    <property type="match status" value="1"/>
</dbReference>
<dbReference type="EMBL" id="CP029295">
    <property type="protein sequence ID" value="AXE60811.1"/>
    <property type="molecule type" value="Genomic_DNA"/>
</dbReference>
<evidence type="ECO:0000256" key="5">
    <source>
        <dbReference type="ARBA" id="ARBA00023315"/>
    </source>
</evidence>
<feature type="domain" description="Phospholipid/glycerol acyltransferase" evidence="6">
    <location>
        <begin position="72"/>
        <end position="196"/>
    </location>
</feature>
<dbReference type="SMART" id="SM00563">
    <property type="entry name" value="PlsC"/>
    <property type="match status" value="1"/>
</dbReference>
<dbReference type="GO" id="GO:0003841">
    <property type="term" value="F:1-acylglycerol-3-phosphate O-acyltransferase activity"/>
    <property type="evidence" value="ECO:0007669"/>
    <property type="project" value="TreeGrafter"/>
</dbReference>
<dbReference type="KEGG" id="mpho:DA803_01765"/>
<evidence type="ECO:0000256" key="3">
    <source>
        <dbReference type="ARBA" id="ARBA00022679"/>
    </source>
</evidence>
<evidence type="ECO:0000256" key="2">
    <source>
        <dbReference type="ARBA" id="ARBA00022516"/>
    </source>
</evidence>